<feature type="signal peptide" evidence="1">
    <location>
        <begin position="1"/>
        <end position="22"/>
    </location>
</feature>
<organism evidence="2 3">
    <name type="scientific">Neolecta irregularis (strain DAH-3)</name>
    <dbReference type="NCBI Taxonomy" id="1198029"/>
    <lineage>
        <taxon>Eukaryota</taxon>
        <taxon>Fungi</taxon>
        <taxon>Dikarya</taxon>
        <taxon>Ascomycota</taxon>
        <taxon>Taphrinomycotina</taxon>
        <taxon>Neolectales</taxon>
        <taxon>Neolectaceae</taxon>
        <taxon>Neolecta</taxon>
    </lineage>
</organism>
<proteinExistence type="predicted"/>
<keyword evidence="1" id="KW-0732">Signal</keyword>
<reference evidence="2 3" key="1">
    <citation type="submission" date="2016-04" db="EMBL/GenBank/DDBJ databases">
        <title>Evolutionary innovation and constraint leading to complex multicellularity in the Ascomycota.</title>
        <authorList>
            <person name="Cisse O."/>
            <person name="Nguyen A."/>
            <person name="Hewitt D.A."/>
            <person name="Jedd G."/>
            <person name="Stajich J.E."/>
        </authorList>
    </citation>
    <scope>NUCLEOTIDE SEQUENCE [LARGE SCALE GENOMIC DNA]</scope>
    <source>
        <strain evidence="2 3">DAH-3</strain>
    </source>
</reference>
<sequence>MRFLSTFATFLVLFFSVLPVLALPATDSVTNAKRSTWGTTVNHCNNCGYAYEIYYGTSQSDSQAQYYGDNDWANVSNLFGQLNKIVLEASSSYAGYSKEWQTNIRSVVDEWDNQCTGTCALVAKPAIQQCSYAL</sequence>
<dbReference type="EMBL" id="LXFE01000225">
    <property type="protein sequence ID" value="OLL26185.1"/>
    <property type="molecule type" value="Genomic_DNA"/>
</dbReference>
<dbReference type="Proteomes" id="UP000186594">
    <property type="component" value="Unassembled WGS sequence"/>
</dbReference>
<gene>
    <name evidence="2" type="ORF">NEOLI_003715</name>
</gene>
<name>A0A1U7LU32_NEOID</name>
<evidence type="ECO:0000256" key="1">
    <source>
        <dbReference type="SAM" id="SignalP"/>
    </source>
</evidence>
<evidence type="ECO:0000313" key="3">
    <source>
        <dbReference type="Proteomes" id="UP000186594"/>
    </source>
</evidence>
<protein>
    <submittedName>
        <fullName evidence="2">Uncharacterized protein</fullName>
    </submittedName>
</protein>
<dbReference type="AlphaFoldDB" id="A0A1U7LU32"/>
<feature type="chain" id="PRO_5012459749" evidence="1">
    <location>
        <begin position="23"/>
        <end position="134"/>
    </location>
</feature>
<evidence type="ECO:0000313" key="2">
    <source>
        <dbReference type="EMBL" id="OLL26185.1"/>
    </source>
</evidence>
<accession>A0A1U7LU32</accession>
<keyword evidence="3" id="KW-1185">Reference proteome</keyword>
<comment type="caution">
    <text evidence="2">The sequence shown here is derived from an EMBL/GenBank/DDBJ whole genome shotgun (WGS) entry which is preliminary data.</text>
</comment>